<feature type="region of interest" description="Disordered" evidence="1">
    <location>
        <begin position="1"/>
        <end position="23"/>
    </location>
</feature>
<organism evidence="2">
    <name type="scientific">marine sediment metagenome</name>
    <dbReference type="NCBI Taxonomy" id="412755"/>
    <lineage>
        <taxon>unclassified sequences</taxon>
        <taxon>metagenomes</taxon>
        <taxon>ecological metagenomes</taxon>
    </lineage>
</organism>
<accession>A0A0F9AN57</accession>
<dbReference type="AlphaFoldDB" id="A0A0F9AN57"/>
<sequence length="69" mass="7105">MSEKTAQSPPHFPREGRGGPRTMQPCAGLRLCCHPAPLSRRGQAPVQHTSGRVAGTVVPGASFAGGLEG</sequence>
<comment type="caution">
    <text evidence="2">The sequence shown here is derived from an EMBL/GenBank/DDBJ whole genome shotgun (WGS) entry which is preliminary data.</text>
</comment>
<evidence type="ECO:0000256" key="1">
    <source>
        <dbReference type="SAM" id="MobiDB-lite"/>
    </source>
</evidence>
<feature type="non-terminal residue" evidence="2">
    <location>
        <position position="69"/>
    </location>
</feature>
<protein>
    <submittedName>
        <fullName evidence="2">Uncharacterized protein</fullName>
    </submittedName>
</protein>
<evidence type="ECO:0000313" key="2">
    <source>
        <dbReference type="EMBL" id="KKK99710.1"/>
    </source>
</evidence>
<reference evidence="2" key="1">
    <citation type="journal article" date="2015" name="Nature">
        <title>Complex archaea that bridge the gap between prokaryotes and eukaryotes.</title>
        <authorList>
            <person name="Spang A."/>
            <person name="Saw J.H."/>
            <person name="Jorgensen S.L."/>
            <person name="Zaremba-Niedzwiedzka K."/>
            <person name="Martijn J."/>
            <person name="Lind A.E."/>
            <person name="van Eijk R."/>
            <person name="Schleper C."/>
            <person name="Guy L."/>
            <person name="Ettema T.J."/>
        </authorList>
    </citation>
    <scope>NUCLEOTIDE SEQUENCE</scope>
</reference>
<dbReference type="EMBL" id="LAZR01045086">
    <property type="protein sequence ID" value="KKK99710.1"/>
    <property type="molecule type" value="Genomic_DNA"/>
</dbReference>
<proteinExistence type="predicted"/>
<gene>
    <name evidence="2" type="ORF">LCGC14_2630040</name>
</gene>
<name>A0A0F9AN57_9ZZZZ</name>
<feature type="region of interest" description="Disordered" evidence="1">
    <location>
        <begin position="39"/>
        <end position="69"/>
    </location>
</feature>